<dbReference type="HAMAP" id="MF_00068">
    <property type="entry name" value="MurQ"/>
    <property type="match status" value="1"/>
</dbReference>
<dbReference type="FunFam" id="1.10.8.1080:FF:000001">
    <property type="entry name" value="N-acetylmuramic acid 6-phosphate etherase"/>
    <property type="match status" value="1"/>
</dbReference>
<keyword evidence="2 12" id="KW-0456">Lyase</keyword>
<dbReference type="InterPro" id="IPR005486">
    <property type="entry name" value="Glucokinase_regulatory_CS"/>
</dbReference>
<sequence length="305" mass="33020">MDRLTKLTTESQNSKSLNLDMMTTEEMLQLMNEEDQSVPFAINESLPEIVKTVDFVYESFMNEGRLFYVGAGTSGRIGLLDAVECPPTFSTSSEKVQALLAGGPGAMMVAVEGAEDDEDLGAQDLKDKNLTSDDVVIGIAASGRTPYVKGALKYARSIGAKAVSLSSNKDSEISESADVAIEIVTGPEVLTGSTRLKAATAHKMVLNMISTASMVKYGKVYQNLMVDVSASNFKLRERAKKIVCEATGTTYEEAEQVLEQTDCEVKPAIVMILAEVDFQTARELLEKADGFVREAIKNKTNIADK</sequence>
<evidence type="ECO:0000256" key="4">
    <source>
        <dbReference type="ARBA" id="ARBA00051747"/>
    </source>
</evidence>
<evidence type="ECO:0000313" key="15">
    <source>
        <dbReference type="Proteomes" id="UP000243524"/>
    </source>
</evidence>
<dbReference type="EC" id="4.2.1.126" evidence="8 12"/>
<keyword evidence="3 12" id="KW-0119">Carbohydrate metabolism</keyword>
<dbReference type="NCBIfam" id="TIGR00274">
    <property type="entry name" value="N-acetylmuramic acid 6-phosphate etherase"/>
    <property type="match status" value="1"/>
</dbReference>
<comment type="function">
    <text evidence="12">Specifically catalyzes the cleavage of the D-lactyl ether substituent of MurNAc 6-phosphate, producing GlcNAc 6-phosphate and D-lactate.</text>
</comment>
<dbReference type="InterPro" id="IPR040190">
    <property type="entry name" value="MURQ/GCKR"/>
</dbReference>
<reference evidence="14 15" key="1">
    <citation type="submission" date="2017-06" db="EMBL/GenBank/DDBJ databases">
        <title>the draft geome sequence of Illustriluteabacillus marina B3227.</title>
        <authorList>
            <person name="He R.-H."/>
            <person name="Du Z.-J."/>
        </authorList>
    </citation>
    <scope>NUCLEOTIDE SEQUENCE [LARGE SCALE GENOMIC DNA]</scope>
    <source>
        <strain evidence="14 15">B3227</strain>
    </source>
</reference>
<accession>A0A2I0QUC9</accession>
<dbReference type="NCBIfam" id="NF009222">
    <property type="entry name" value="PRK12570.1"/>
    <property type="match status" value="1"/>
</dbReference>
<comment type="similarity">
    <text evidence="7 12">Belongs to the GCKR-like family. MurNAc-6-P etherase subfamily.</text>
</comment>
<dbReference type="PROSITE" id="PS51464">
    <property type="entry name" value="SIS"/>
    <property type="match status" value="1"/>
</dbReference>
<organism evidence="14 15">
    <name type="scientific">Halalkalibacillus sediminis</name>
    <dbReference type="NCBI Taxonomy" id="2018042"/>
    <lineage>
        <taxon>Bacteria</taxon>
        <taxon>Bacillati</taxon>
        <taxon>Bacillota</taxon>
        <taxon>Bacilli</taxon>
        <taxon>Bacillales</taxon>
        <taxon>Bacillaceae</taxon>
        <taxon>Halalkalibacillus</taxon>
    </lineage>
</organism>
<dbReference type="InterPro" id="IPR005488">
    <property type="entry name" value="Etherase_MurQ"/>
</dbReference>
<evidence type="ECO:0000256" key="8">
    <source>
        <dbReference type="ARBA" id="ARBA00067056"/>
    </source>
</evidence>
<dbReference type="GO" id="GO:0097367">
    <property type="term" value="F:carbohydrate derivative binding"/>
    <property type="evidence" value="ECO:0007669"/>
    <property type="project" value="InterPro"/>
</dbReference>
<evidence type="ECO:0000256" key="9">
    <source>
        <dbReference type="ARBA" id="ARBA00070061"/>
    </source>
</evidence>
<dbReference type="Gene3D" id="1.10.8.1080">
    <property type="match status" value="1"/>
</dbReference>
<evidence type="ECO:0000259" key="13">
    <source>
        <dbReference type="PROSITE" id="PS51464"/>
    </source>
</evidence>
<dbReference type="NCBIfam" id="NF003915">
    <property type="entry name" value="PRK05441.1"/>
    <property type="match status" value="1"/>
</dbReference>
<comment type="pathway">
    <text evidence="12">Amino-sugar metabolism; N-acetylmuramate degradation.</text>
</comment>
<protein>
    <recommendedName>
        <fullName evidence="9 12">N-acetylmuramic acid 6-phosphate etherase</fullName>
        <shortName evidence="12">MurNAc-6-P etherase</shortName>
        <ecNumber evidence="8 12">4.2.1.126</ecNumber>
    </recommendedName>
    <alternativeName>
        <fullName evidence="11 12">N-acetylmuramic acid 6-phosphate hydrolase</fullName>
    </alternativeName>
    <alternativeName>
        <fullName evidence="10 12">N-acetylmuramic acid 6-phosphate lyase</fullName>
    </alternativeName>
</protein>
<gene>
    <name evidence="12 14" type="primary">murQ</name>
    <name evidence="14" type="ORF">CEY16_08505</name>
</gene>
<evidence type="ECO:0000256" key="5">
    <source>
        <dbReference type="ARBA" id="ARBA00060595"/>
    </source>
</evidence>
<evidence type="ECO:0000256" key="12">
    <source>
        <dbReference type="HAMAP-Rule" id="MF_00068"/>
    </source>
</evidence>
<evidence type="ECO:0000256" key="1">
    <source>
        <dbReference type="ARBA" id="ARBA00011738"/>
    </source>
</evidence>
<dbReference type="CDD" id="cd05007">
    <property type="entry name" value="SIS_Etherase"/>
    <property type="match status" value="1"/>
</dbReference>
<evidence type="ECO:0000313" key="14">
    <source>
        <dbReference type="EMBL" id="PKR77955.1"/>
    </source>
</evidence>
<dbReference type="GO" id="GO:0016803">
    <property type="term" value="F:ether hydrolase activity"/>
    <property type="evidence" value="ECO:0007669"/>
    <property type="project" value="TreeGrafter"/>
</dbReference>
<name>A0A2I0QUC9_9BACI</name>
<evidence type="ECO:0000256" key="10">
    <source>
        <dbReference type="ARBA" id="ARBA00077905"/>
    </source>
</evidence>
<evidence type="ECO:0000256" key="3">
    <source>
        <dbReference type="ARBA" id="ARBA00023277"/>
    </source>
</evidence>
<dbReference type="FunFam" id="3.40.50.10490:FF:000014">
    <property type="entry name" value="N-acetylmuramic acid 6-phosphate etherase"/>
    <property type="match status" value="1"/>
</dbReference>
<dbReference type="GO" id="GO:0009254">
    <property type="term" value="P:peptidoglycan turnover"/>
    <property type="evidence" value="ECO:0007669"/>
    <property type="project" value="TreeGrafter"/>
</dbReference>
<feature type="active site" evidence="12">
    <location>
        <position position="115"/>
    </location>
</feature>
<dbReference type="PANTHER" id="PTHR10088:SF4">
    <property type="entry name" value="GLUCOKINASE REGULATORY PROTEIN"/>
    <property type="match status" value="1"/>
</dbReference>
<dbReference type="AlphaFoldDB" id="A0A2I0QUC9"/>
<comment type="pathway">
    <text evidence="5">Amino-sugar metabolism; 1,6-anhydro-N-acetylmuramate degradation.</text>
</comment>
<comment type="pathway">
    <text evidence="6">Cell wall biogenesis.</text>
</comment>
<feature type="active site" description="Proton donor" evidence="12">
    <location>
        <position position="84"/>
    </location>
</feature>
<dbReference type="Pfam" id="PF22645">
    <property type="entry name" value="GKRP_SIS_N"/>
    <property type="match status" value="1"/>
</dbReference>
<dbReference type="Proteomes" id="UP000243524">
    <property type="component" value="Unassembled WGS sequence"/>
</dbReference>
<dbReference type="PANTHER" id="PTHR10088">
    <property type="entry name" value="GLUCOKINASE REGULATORY PROTEIN"/>
    <property type="match status" value="1"/>
</dbReference>
<comment type="catalytic activity">
    <reaction evidence="4 12">
        <text>N-acetyl-D-muramate 6-phosphate + H2O = N-acetyl-D-glucosamine 6-phosphate + (R)-lactate</text>
        <dbReference type="Rhea" id="RHEA:26410"/>
        <dbReference type="ChEBI" id="CHEBI:15377"/>
        <dbReference type="ChEBI" id="CHEBI:16004"/>
        <dbReference type="ChEBI" id="CHEBI:57513"/>
        <dbReference type="ChEBI" id="CHEBI:58722"/>
        <dbReference type="EC" id="4.2.1.126"/>
    </reaction>
</comment>
<feature type="domain" description="SIS" evidence="13">
    <location>
        <begin position="56"/>
        <end position="219"/>
    </location>
</feature>
<comment type="subunit">
    <text evidence="1 12">Homodimer.</text>
</comment>
<dbReference type="OrthoDB" id="9813395at2"/>
<dbReference type="PROSITE" id="PS01272">
    <property type="entry name" value="GCKR"/>
    <property type="match status" value="1"/>
</dbReference>
<dbReference type="GO" id="GO:0046348">
    <property type="term" value="P:amino sugar catabolic process"/>
    <property type="evidence" value="ECO:0007669"/>
    <property type="project" value="InterPro"/>
</dbReference>
<dbReference type="GO" id="GO:0097173">
    <property type="term" value="P:N-acetylmuramic acid catabolic process"/>
    <property type="evidence" value="ECO:0007669"/>
    <property type="project" value="UniProtKB-UniPathway"/>
</dbReference>
<keyword evidence="15" id="KW-1185">Reference proteome</keyword>
<evidence type="ECO:0000256" key="11">
    <source>
        <dbReference type="ARBA" id="ARBA00084049"/>
    </source>
</evidence>
<evidence type="ECO:0000256" key="7">
    <source>
        <dbReference type="ARBA" id="ARBA00061234"/>
    </source>
</evidence>
<dbReference type="InterPro" id="IPR001347">
    <property type="entry name" value="SIS_dom"/>
</dbReference>
<evidence type="ECO:0000256" key="6">
    <source>
        <dbReference type="ARBA" id="ARBA00060672"/>
    </source>
</evidence>
<evidence type="ECO:0000256" key="2">
    <source>
        <dbReference type="ARBA" id="ARBA00023239"/>
    </source>
</evidence>
<dbReference type="Gene3D" id="3.40.50.10490">
    <property type="entry name" value="Glucose-6-phosphate isomerase like protein, domain 1"/>
    <property type="match status" value="1"/>
</dbReference>
<dbReference type="UniPathway" id="UPA00342"/>
<dbReference type="GO" id="GO:0016835">
    <property type="term" value="F:carbon-oxygen lyase activity"/>
    <property type="evidence" value="ECO:0007669"/>
    <property type="project" value="UniProtKB-UniRule"/>
</dbReference>
<dbReference type="InterPro" id="IPR046348">
    <property type="entry name" value="SIS_dom_sf"/>
</dbReference>
<dbReference type="EMBL" id="PJNH01000002">
    <property type="protein sequence ID" value="PKR77955.1"/>
    <property type="molecule type" value="Genomic_DNA"/>
</dbReference>
<dbReference type="SUPFAM" id="SSF53697">
    <property type="entry name" value="SIS domain"/>
    <property type="match status" value="1"/>
</dbReference>
<comment type="caution">
    <text evidence="14">The sequence shown here is derived from an EMBL/GenBank/DDBJ whole genome shotgun (WGS) entry which is preliminary data.</text>
</comment>
<proteinExistence type="inferred from homology"/>
<dbReference type="RefSeq" id="WP_101331563.1">
    <property type="nucleotide sequence ID" value="NZ_PJNH01000002.1"/>
</dbReference>
<comment type="miscellaneous">
    <text evidence="12">A lyase-type mechanism (elimination/hydration) is suggested for the cleavage of the lactyl ether bond of MurNAc 6-phosphate, with the formation of an alpha,beta-unsaturated aldehyde intermediate with (E)-stereochemistry, followed by the syn addition of water to give product.</text>
</comment>